<evidence type="ECO:0000259" key="4">
    <source>
        <dbReference type="PROSITE" id="PS50994"/>
    </source>
</evidence>
<dbReference type="PROSITE" id="PS50013">
    <property type="entry name" value="CHROMO_2"/>
    <property type="match status" value="1"/>
</dbReference>
<feature type="region of interest" description="Disordered" evidence="2">
    <location>
        <begin position="1"/>
        <end position="24"/>
    </location>
</feature>
<dbReference type="GO" id="GO:0005634">
    <property type="term" value="C:nucleus"/>
    <property type="evidence" value="ECO:0007669"/>
    <property type="project" value="UniProtKB-SubCell"/>
</dbReference>
<dbReference type="PANTHER" id="PTHR37984:SF15">
    <property type="entry name" value="INTEGRASE CATALYTIC DOMAIN-CONTAINING PROTEIN"/>
    <property type="match status" value="1"/>
</dbReference>
<dbReference type="Gene3D" id="3.30.420.10">
    <property type="entry name" value="Ribonuclease H-like superfamily/Ribonuclease H"/>
    <property type="match status" value="1"/>
</dbReference>
<evidence type="ECO:0000256" key="1">
    <source>
        <dbReference type="ARBA" id="ARBA00004123"/>
    </source>
</evidence>
<proteinExistence type="predicted"/>
<dbReference type="Gene3D" id="2.40.50.40">
    <property type="match status" value="1"/>
</dbReference>
<dbReference type="InterPro" id="IPR012337">
    <property type="entry name" value="RNaseH-like_sf"/>
</dbReference>
<comment type="caution">
    <text evidence="5">The sequence shown here is derived from an EMBL/GenBank/DDBJ whole genome shotgun (WGS) entry which is preliminary data.</text>
</comment>
<dbReference type="InterPro" id="IPR050951">
    <property type="entry name" value="Retrovirus_Pol_polyprotein"/>
</dbReference>
<organism evidence="5 6">
    <name type="scientific">Hemibagrus guttatus</name>
    <dbReference type="NCBI Taxonomy" id="175788"/>
    <lineage>
        <taxon>Eukaryota</taxon>
        <taxon>Metazoa</taxon>
        <taxon>Chordata</taxon>
        <taxon>Craniata</taxon>
        <taxon>Vertebrata</taxon>
        <taxon>Euteleostomi</taxon>
        <taxon>Actinopterygii</taxon>
        <taxon>Neopterygii</taxon>
        <taxon>Teleostei</taxon>
        <taxon>Ostariophysi</taxon>
        <taxon>Siluriformes</taxon>
        <taxon>Bagridae</taxon>
        <taxon>Hemibagrus</taxon>
    </lineage>
</organism>
<feature type="region of interest" description="Disordered" evidence="2">
    <location>
        <begin position="487"/>
        <end position="511"/>
    </location>
</feature>
<protein>
    <submittedName>
        <fullName evidence="5">Uncharacterized protein</fullName>
    </submittedName>
</protein>
<evidence type="ECO:0000313" key="5">
    <source>
        <dbReference type="EMBL" id="KAK3506648.1"/>
    </source>
</evidence>
<comment type="subcellular location">
    <subcellularLocation>
        <location evidence="1">Nucleus</location>
    </subcellularLocation>
</comment>
<dbReference type="PANTHER" id="PTHR37984">
    <property type="entry name" value="PROTEIN CBG26694"/>
    <property type="match status" value="1"/>
</dbReference>
<dbReference type="Pfam" id="PF22938">
    <property type="entry name" value="Integrase_p58_C"/>
    <property type="match status" value="1"/>
</dbReference>
<name>A0AAE0PSX0_9TELE</name>
<dbReference type="FunFam" id="3.30.420.10:FF:000032">
    <property type="entry name" value="Retrovirus-related Pol polyprotein from transposon 297-like Protein"/>
    <property type="match status" value="1"/>
</dbReference>
<feature type="domain" description="Chromo" evidence="3">
    <location>
        <begin position="36"/>
        <end position="94"/>
    </location>
</feature>
<evidence type="ECO:0000256" key="2">
    <source>
        <dbReference type="SAM" id="MobiDB-lite"/>
    </source>
</evidence>
<evidence type="ECO:0000313" key="6">
    <source>
        <dbReference type="Proteomes" id="UP001274896"/>
    </source>
</evidence>
<dbReference type="GO" id="GO:0015074">
    <property type="term" value="P:DNA integration"/>
    <property type="evidence" value="ECO:0007669"/>
    <property type="project" value="InterPro"/>
</dbReference>
<dbReference type="InterPro" id="IPR036397">
    <property type="entry name" value="RNaseH_sf"/>
</dbReference>
<feature type="domain" description="Integrase catalytic" evidence="4">
    <location>
        <begin position="129"/>
        <end position="288"/>
    </location>
</feature>
<dbReference type="Pfam" id="PF00385">
    <property type="entry name" value="Chromo"/>
    <property type="match status" value="1"/>
</dbReference>
<feature type="compositionally biased region" description="Polar residues" evidence="2">
    <location>
        <begin position="490"/>
        <end position="503"/>
    </location>
</feature>
<dbReference type="InterPro" id="IPR023780">
    <property type="entry name" value="Chromo_domain"/>
</dbReference>
<reference evidence="5" key="1">
    <citation type="submission" date="2023-06" db="EMBL/GenBank/DDBJ databases">
        <title>Male Hemibagrus guttatus genome.</title>
        <authorList>
            <person name="Bian C."/>
        </authorList>
    </citation>
    <scope>NUCLEOTIDE SEQUENCE</scope>
    <source>
        <strain evidence="5">Male_cb2023</strain>
        <tissue evidence="5">Muscle</tissue>
    </source>
</reference>
<dbReference type="SMART" id="SM00298">
    <property type="entry name" value="CHROMO"/>
    <property type="match status" value="1"/>
</dbReference>
<keyword evidence="6" id="KW-1185">Reference proteome</keyword>
<evidence type="ECO:0000259" key="3">
    <source>
        <dbReference type="PROSITE" id="PS50013"/>
    </source>
</evidence>
<dbReference type="InterPro" id="IPR000953">
    <property type="entry name" value="Chromo/chromo_shadow_dom"/>
</dbReference>
<dbReference type="SUPFAM" id="SSF54160">
    <property type="entry name" value="Chromo domain-like"/>
    <property type="match status" value="1"/>
</dbReference>
<dbReference type="Pfam" id="PF00665">
    <property type="entry name" value="rve"/>
    <property type="match status" value="1"/>
</dbReference>
<dbReference type="PROSITE" id="PS50994">
    <property type="entry name" value="INTEGRASE"/>
    <property type="match status" value="1"/>
</dbReference>
<accession>A0AAE0PSX0</accession>
<dbReference type="InterPro" id="IPR001584">
    <property type="entry name" value="Integrase_cat-core"/>
</dbReference>
<dbReference type="GO" id="GO:0003676">
    <property type="term" value="F:nucleic acid binding"/>
    <property type="evidence" value="ECO:0007669"/>
    <property type="project" value="InterPro"/>
</dbReference>
<sequence>MSHLKPHHPSVSPSTEPGSDAAESSLPLLLDDGAAYGVREILDSQHRGGQLEYLVDWEGYGPEECSWVPCNNIVYPNLLETFHSANPNRPAHVEEEDHHNFGVHGPQERAVGRGARPLKRPQAPMGTVQVGAPMERIAVDLMGPMNETERFNRYILVVQDYFTKWVEAYPLPNDQAVTVAEVIVAEWVCRYGAPFTLHSDQGTNFESQVFQTMCELLDIDKTRTTPFQPQSDGQVESFNATLQKILATTSERCHWDWDLMVPYAVMAYRATKHSSTGFTANMMLFGREITEPIDLVAGMPTNHTLTKTFPQYVVQVKESLELAHRVARDALGRSVERAKKHYDKRAARTHYKVGDAVWFLIKGTKRVKNKIRKFLPNYDGPYFILGHLDDLVYRIQKSSRAKVKVVHHDKLKPYHSRQPLENSWVFKDSEVWQSQEVPAPNLEADGAELDLDLSGLFTEGNNSGTDSMPPLDDTGVSMVEQDPKDVHWSGGSTVQQDSTGTVNGQMRGRPQRVRRPLRRNNFVILQIF</sequence>
<dbReference type="SUPFAM" id="SSF53098">
    <property type="entry name" value="Ribonuclease H-like"/>
    <property type="match status" value="1"/>
</dbReference>
<dbReference type="InterPro" id="IPR054465">
    <property type="entry name" value="Integrase_p58-like_C"/>
</dbReference>
<dbReference type="EMBL" id="JAUCMX010000030">
    <property type="protein sequence ID" value="KAK3506648.1"/>
    <property type="molecule type" value="Genomic_DNA"/>
</dbReference>
<dbReference type="InterPro" id="IPR016197">
    <property type="entry name" value="Chromo-like_dom_sf"/>
</dbReference>
<gene>
    <name evidence="5" type="ORF">QTP70_012523</name>
</gene>
<dbReference type="Proteomes" id="UP001274896">
    <property type="component" value="Unassembled WGS sequence"/>
</dbReference>
<dbReference type="AlphaFoldDB" id="A0AAE0PSX0"/>